<evidence type="ECO:0000313" key="4">
    <source>
        <dbReference type="Proteomes" id="UP000598032"/>
    </source>
</evidence>
<reference evidence="3 4" key="1">
    <citation type="submission" date="2020-10" db="EMBL/GenBank/DDBJ databases">
        <authorList>
            <person name="Peeters C."/>
        </authorList>
    </citation>
    <scope>NUCLEOTIDE SEQUENCE [LARGE SCALE GENOMIC DNA]</scope>
    <source>
        <strain evidence="3 4">LMG 28140</strain>
    </source>
</reference>
<evidence type="ECO:0000256" key="1">
    <source>
        <dbReference type="SAM" id="MobiDB-lite"/>
    </source>
</evidence>
<evidence type="ECO:0000313" key="3">
    <source>
        <dbReference type="EMBL" id="CAD6518305.1"/>
    </source>
</evidence>
<dbReference type="Proteomes" id="UP000598032">
    <property type="component" value="Unassembled WGS sequence"/>
</dbReference>
<keyword evidence="2" id="KW-0472">Membrane</keyword>
<feature type="region of interest" description="Disordered" evidence="1">
    <location>
        <begin position="255"/>
        <end position="356"/>
    </location>
</feature>
<feature type="transmembrane region" description="Helical" evidence="2">
    <location>
        <begin position="24"/>
        <end position="42"/>
    </location>
</feature>
<protein>
    <recommendedName>
        <fullName evidence="5">DUF4148 domain-containing protein</fullName>
    </recommendedName>
</protein>
<proteinExistence type="predicted"/>
<name>A0ABM8ND97_9BURK</name>
<feature type="compositionally biased region" description="Low complexity" evidence="1">
    <location>
        <begin position="255"/>
        <end position="286"/>
    </location>
</feature>
<evidence type="ECO:0000256" key="2">
    <source>
        <dbReference type="SAM" id="Phobius"/>
    </source>
</evidence>
<feature type="region of interest" description="Disordered" evidence="1">
    <location>
        <begin position="145"/>
        <end position="177"/>
    </location>
</feature>
<accession>A0ABM8ND97</accession>
<keyword evidence="4" id="KW-1185">Reference proteome</keyword>
<dbReference type="EMBL" id="CAJHCP010000002">
    <property type="protein sequence ID" value="CAD6518305.1"/>
    <property type="molecule type" value="Genomic_DNA"/>
</dbReference>
<evidence type="ECO:0008006" key="5">
    <source>
        <dbReference type="Google" id="ProtNLM"/>
    </source>
</evidence>
<keyword evidence="2" id="KW-1133">Transmembrane helix</keyword>
<comment type="caution">
    <text evidence="3">The sequence shown here is derived from an EMBL/GenBank/DDBJ whole genome shotgun (WGS) entry which is preliminary data.</text>
</comment>
<gene>
    <name evidence="3" type="ORF">LMG28140_01072</name>
</gene>
<organism evidence="3 4">
    <name type="scientific">Paraburkholderia metrosideri</name>
    <dbReference type="NCBI Taxonomy" id="580937"/>
    <lineage>
        <taxon>Bacteria</taxon>
        <taxon>Pseudomonadati</taxon>
        <taxon>Pseudomonadota</taxon>
        <taxon>Betaproteobacteria</taxon>
        <taxon>Burkholderiales</taxon>
        <taxon>Burkholderiaceae</taxon>
        <taxon>Paraburkholderia</taxon>
    </lineage>
</organism>
<keyword evidence="2" id="KW-0812">Transmembrane</keyword>
<feature type="region of interest" description="Disordered" evidence="1">
    <location>
        <begin position="52"/>
        <end position="88"/>
    </location>
</feature>
<sequence>MRRFRRARQLLEGGHVLYSEPRKIVFTGLVVGAVAIGVGAYVSQSGEEWLPSDDLGVTHSGGRGDGTNGSTMSGAVKSSPIDGRSDSAAARASSLKAARNSLLRDDVAAARAQLNAINPAHRDDQQVLALQKEIQARVEQEQRAAAQAQVSKLPEPTQKLAPNPAPSATRVAHSRDTQLASREYSNHASGYARNRRNAGTVVAKSGPASASGATVAAVGSAPMASQSAYVPPAATEARAPDAPVTVNSLPLLQQPATASAQSSTQHTAALPAQTVQSAAPAASPQSEITAQAGLPPSVGQSSVPSAPLLKSDGPKTRAQVRAEIVRAREDGSLPAFGNPDPAGPGGAPSLTIAPRP</sequence>